<dbReference type="EMBL" id="OCST01000001">
    <property type="protein sequence ID" value="SOE53764.1"/>
    <property type="molecule type" value="Genomic_DNA"/>
</dbReference>
<organism evidence="2 3">
    <name type="scientific">Salinibacterium xinjiangense</name>
    <dbReference type="NCBI Taxonomy" id="386302"/>
    <lineage>
        <taxon>Bacteria</taxon>
        <taxon>Bacillati</taxon>
        <taxon>Actinomycetota</taxon>
        <taxon>Actinomycetes</taxon>
        <taxon>Micrococcales</taxon>
        <taxon>Microbacteriaceae</taxon>
        <taxon>Salinibacterium</taxon>
    </lineage>
</organism>
<accession>A0A2C8YSY6</accession>
<keyword evidence="3" id="KW-1185">Reference proteome</keyword>
<dbReference type="PANTHER" id="PTHR43546:SF3">
    <property type="entry name" value="UPF0173 METAL-DEPENDENT HYDROLASE MJ1163"/>
    <property type="match status" value="1"/>
</dbReference>
<gene>
    <name evidence="2" type="ORF">SAMN06296378_0603</name>
</gene>
<feature type="domain" description="Metallo-beta-lactamase" evidence="1">
    <location>
        <begin position="7"/>
        <end position="175"/>
    </location>
</feature>
<evidence type="ECO:0000313" key="2">
    <source>
        <dbReference type="EMBL" id="SOE53764.1"/>
    </source>
</evidence>
<dbReference type="InterPro" id="IPR001279">
    <property type="entry name" value="Metallo-B-lactamas"/>
</dbReference>
<sequence>MKITKYEHACMAVQKSGSTIIIDPGAFTTPLNDVTGVIAIVVTHEHADHWTPEQLRRILERNPDARIFGPGGVAAAVTDHDLTVETVKNGDELQVGPFSLKFIGEKHAVIHESIPVIDNVAVLIDDSFYYAGDSLTLPNVPVDTLAAPIGAPWLKVGEAIDYVLAVAPRRAFPVHEAVLSQIGISINGERLEAATQQGGGEYVKLAAGQSLDL</sequence>
<dbReference type="RefSeq" id="WP_097059710.1">
    <property type="nucleotide sequence ID" value="NZ_BMLC01000002.1"/>
</dbReference>
<reference evidence="2 3" key="1">
    <citation type="submission" date="2017-09" db="EMBL/GenBank/DDBJ databases">
        <authorList>
            <person name="Ehlers B."/>
            <person name="Leendertz F.H."/>
        </authorList>
    </citation>
    <scope>NUCLEOTIDE SEQUENCE [LARGE SCALE GENOMIC DNA]</scope>
    <source>
        <strain evidence="2 3">CGMCC 1.05381</strain>
    </source>
</reference>
<dbReference type="Proteomes" id="UP000219440">
    <property type="component" value="Unassembled WGS sequence"/>
</dbReference>
<dbReference type="Gene3D" id="3.60.15.10">
    <property type="entry name" value="Ribonuclease Z/Hydroxyacylglutathione hydrolase-like"/>
    <property type="match status" value="1"/>
</dbReference>
<dbReference type="PANTHER" id="PTHR43546">
    <property type="entry name" value="UPF0173 METAL-DEPENDENT HYDROLASE MJ1163-RELATED"/>
    <property type="match status" value="1"/>
</dbReference>
<proteinExistence type="predicted"/>
<evidence type="ECO:0000313" key="3">
    <source>
        <dbReference type="Proteomes" id="UP000219440"/>
    </source>
</evidence>
<dbReference type="AlphaFoldDB" id="A0A2C8YSY6"/>
<protein>
    <submittedName>
        <fullName evidence="2">L-ascorbate metabolism protein UlaG, beta-lactamase superfamily</fullName>
    </submittedName>
</protein>
<name>A0A2C8YSY6_9MICO</name>
<dbReference type="InterPro" id="IPR036866">
    <property type="entry name" value="RibonucZ/Hydroxyglut_hydro"/>
</dbReference>
<dbReference type="SMART" id="SM00849">
    <property type="entry name" value="Lactamase_B"/>
    <property type="match status" value="1"/>
</dbReference>
<evidence type="ECO:0000259" key="1">
    <source>
        <dbReference type="SMART" id="SM00849"/>
    </source>
</evidence>
<dbReference type="OrthoDB" id="3190691at2"/>
<dbReference type="SUPFAM" id="SSF56281">
    <property type="entry name" value="Metallo-hydrolase/oxidoreductase"/>
    <property type="match status" value="1"/>
</dbReference>
<dbReference type="Pfam" id="PF13483">
    <property type="entry name" value="Lactamase_B_3"/>
    <property type="match status" value="1"/>
</dbReference>
<dbReference type="InterPro" id="IPR050114">
    <property type="entry name" value="UPF0173_UPF0282_UlaG_hydrolase"/>
</dbReference>